<comment type="caution">
    <text evidence="2">The sequence shown here is derived from an EMBL/GenBank/DDBJ whole genome shotgun (WGS) entry which is preliminary data.</text>
</comment>
<feature type="chain" id="PRO_5042924377" description="SXP/RAL-2 family protein Ani s 5-like cation-binding domain-containing protein" evidence="1">
    <location>
        <begin position="18"/>
        <end position="91"/>
    </location>
</feature>
<feature type="signal peptide" evidence="1">
    <location>
        <begin position="1"/>
        <end position="17"/>
    </location>
</feature>
<keyword evidence="1" id="KW-0732">Signal</keyword>
<name>A0AAN5DAB6_9BILA</name>
<accession>A0AAN5DAB6</accession>
<gene>
    <name evidence="2" type="ORF">PMAYCL1PPCAC_28705</name>
</gene>
<feature type="non-terminal residue" evidence="2">
    <location>
        <position position="91"/>
    </location>
</feature>
<evidence type="ECO:0000313" key="3">
    <source>
        <dbReference type="Proteomes" id="UP001328107"/>
    </source>
</evidence>
<evidence type="ECO:0008006" key="4">
    <source>
        <dbReference type="Google" id="ProtNLM"/>
    </source>
</evidence>
<dbReference type="AlphaFoldDB" id="A0AAN5DAB6"/>
<sequence length="91" mass="10158">GMFRVLAIFAISAVALADEKQDFAALREKVQATLSSFDPAFVQKLQEIEKNFDLSRNQKIAQITEAIAALPADQQAKANKFKEFGLQKEQE</sequence>
<organism evidence="2 3">
    <name type="scientific">Pristionchus mayeri</name>
    <dbReference type="NCBI Taxonomy" id="1317129"/>
    <lineage>
        <taxon>Eukaryota</taxon>
        <taxon>Metazoa</taxon>
        <taxon>Ecdysozoa</taxon>
        <taxon>Nematoda</taxon>
        <taxon>Chromadorea</taxon>
        <taxon>Rhabditida</taxon>
        <taxon>Rhabditina</taxon>
        <taxon>Diplogasteromorpha</taxon>
        <taxon>Diplogasteroidea</taxon>
        <taxon>Neodiplogasteridae</taxon>
        <taxon>Pristionchus</taxon>
    </lineage>
</organism>
<evidence type="ECO:0000256" key="1">
    <source>
        <dbReference type="SAM" id="SignalP"/>
    </source>
</evidence>
<evidence type="ECO:0000313" key="2">
    <source>
        <dbReference type="EMBL" id="GMR58510.1"/>
    </source>
</evidence>
<dbReference type="EMBL" id="BTRK01000006">
    <property type="protein sequence ID" value="GMR58510.1"/>
    <property type="molecule type" value="Genomic_DNA"/>
</dbReference>
<proteinExistence type="predicted"/>
<reference evidence="3" key="1">
    <citation type="submission" date="2022-10" db="EMBL/GenBank/DDBJ databases">
        <title>Genome assembly of Pristionchus species.</title>
        <authorList>
            <person name="Yoshida K."/>
            <person name="Sommer R.J."/>
        </authorList>
    </citation>
    <scope>NUCLEOTIDE SEQUENCE [LARGE SCALE GENOMIC DNA]</scope>
    <source>
        <strain evidence="3">RS5460</strain>
    </source>
</reference>
<feature type="non-terminal residue" evidence="2">
    <location>
        <position position="1"/>
    </location>
</feature>
<keyword evidence="3" id="KW-1185">Reference proteome</keyword>
<dbReference type="Proteomes" id="UP001328107">
    <property type="component" value="Unassembled WGS sequence"/>
</dbReference>
<protein>
    <recommendedName>
        <fullName evidence="4">SXP/RAL-2 family protein Ani s 5-like cation-binding domain-containing protein</fullName>
    </recommendedName>
</protein>